<feature type="transmembrane region" description="Helical" evidence="2">
    <location>
        <begin position="188"/>
        <end position="210"/>
    </location>
</feature>
<feature type="transmembrane region" description="Helical" evidence="2">
    <location>
        <begin position="216"/>
        <end position="236"/>
    </location>
</feature>
<dbReference type="Proteomes" id="UP000220836">
    <property type="component" value="Unassembled WGS sequence"/>
</dbReference>
<evidence type="ECO:0008006" key="5">
    <source>
        <dbReference type="Google" id="ProtNLM"/>
    </source>
</evidence>
<evidence type="ECO:0000256" key="2">
    <source>
        <dbReference type="SAM" id="Phobius"/>
    </source>
</evidence>
<feature type="transmembrane region" description="Helical" evidence="2">
    <location>
        <begin position="661"/>
        <end position="681"/>
    </location>
</feature>
<feature type="transmembrane region" description="Helical" evidence="2">
    <location>
        <begin position="886"/>
        <end position="902"/>
    </location>
</feature>
<feature type="transmembrane region" description="Helical" evidence="2">
    <location>
        <begin position="552"/>
        <end position="570"/>
    </location>
</feature>
<name>A0A238K1C6_9RHOB</name>
<feature type="transmembrane region" description="Helical" evidence="2">
    <location>
        <begin position="159"/>
        <end position="176"/>
    </location>
</feature>
<feature type="transmembrane region" description="Helical" evidence="2">
    <location>
        <begin position="424"/>
        <end position="443"/>
    </location>
</feature>
<dbReference type="PANTHER" id="PTHR38434">
    <property type="entry name" value="BLL2549 PROTEIN"/>
    <property type="match status" value="1"/>
</dbReference>
<proteinExistence type="predicted"/>
<dbReference type="Pfam" id="PF10101">
    <property type="entry name" value="DUF2339"/>
    <property type="match status" value="1"/>
</dbReference>
<keyword evidence="2" id="KW-0812">Transmembrane</keyword>
<organism evidence="3 4">
    <name type="scientific">Pelagimonas varians</name>
    <dbReference type="NCBI Taxonomy" id="696760"/>
    <lineage>
        <taxon>Bacteria</taxon>
        <taxon>Pseudomonadati</taxon>
        <taxon>Pseudomonadota</taxon>
        <taxon>Alphaproteobacteria</taxon>
        <taxon>Rhodobacterales</taxon>
        <taxon>Roseobacteraceae</taxon>
        <taxon>Pelagimonas</taxon>
    </lineage>
</organism>
<reference evidence="3 4" key="1">
    <citation type="submission" date="2017-05" db="EMBL/GenBank/DDBJ databases">
        <authorList>
            <person name="Song R."/>
            <person name="Chenine A.L."/>
            <person name="Ruprecht R.M."/>
        </authorList>
    </citation>
    <scope>NUCLEOTIDE SEQUENCE [LARGE SCALE GENOMIC DNA]</scope>
    <source>
        <strain evidence="3 4">CECT 8663</strain>
    </source>
</reference>
<dbReference type="PIRSF" id="PIRSF035905">
    <property type="entry name" value="UCP035905_mp"/>
    <property type="match status" value="1"/>
</dbReference>
<sequence length="924" mass="98996">MYDFLYLVIGLLVLAIPASVVYLLVSHVRLRRQVAELTAQLELLWRDSGPPKAPPAKAAENVVPLGTSARPADQIQSAPPEITVPKPPWKRPDHPKTDSKLQRQPSQATVLNAQRFAALTRWLTANWFYVAAAASLALAGVFFVQYGIETGILSPTARIASALVFGACLIVAGEWIRRKYGDDESSATAYLPSVLSGAGLVSLMGGILAARMMYGLIGATPAFAGLFAVAMLGMVLGWFHGSLLAAIGLLGGLAAPFLVGGSSQTPEWLFLYFGLMVILGLGIDTVRRWAWISVLTLVAGMGAGAALWASGMSNAALNAGFAAYCSGMIIAAVLIPSRGLWPDHGGPSFVQTFWDLKQNKIRAVWPIFPVRLSMGITTAACVPLVLTAQNSVGTFWLSLALASGLAVLFILWVRAAPAIQDHTVIPAGIILALLAWPDANWHVRQLMHDTLLAHEGQTEVRMLWGVSMALLAALVPTLVAAWRSFNAVQYQAVWTALAVLLAPLAGIALELTWHPVDLIGEWPWAFHALGLSCLMTALAVQYARTESANKMRISLAVISALACLAFALGIVLTEAALTLALAATVLSAAALDRRFDLPLLGAYILSGVIGVGFRLVFDPGLDWATIAPFWEMFLTYGGTSIALFVAFRLQIPLPRPKAQVVLESATWSVGGLTLSLVLYHAIEHFAGHDVTGMHWQMGLYATIWVLLASAQIHRMQLGGSLLWVRAALAATYAICAAGAIVVSVTLANPLLEPQNVIGVVIVNTLLAAYLLPAGALVLSSRILPKKFVRLRFVVNALAILLTVVWTALAIRHGWRGNAAMPVQFGLTQPELYTYTVTLLLTGASLFYQALARKSDLLRRAGVFVMALAVAKVFLIDISGLQGLVRVFSFLVLGLSLAGLAWLNRWVGLRADDPEPEAKAQSEPD</sequence>
<feature type="transmembrane region" description="Helical" evidence="2">
    <location>
        <begin position="494"/>
        <end position="516"/>
    </location>
</feature>
<dbReference type="AlphaFoldDB" id="A0A238K1C6"/>
<evidence type="ECO:0000313" key="4">
    <source>
        <dbReference type="Proteomes" id="UP000220836"/>
    </source>
</evidence>
<feature type="transmembrane region" description="Helical" evidence="2">
    <location>
        <begin position="522"/>
        <end position="540"/>
    </location>
</feature>
<evidence type="ECO:0000313" key="3">
    <source>
        <dbReference type="EMBL" id="SMX36573.1"/>
    </source>
</evidence>
<keyword evidence="2" id="KW-0472">Membrane</keyword>
<protein>
    <recommendedName>
        <fullName evidence="5">DUF2339 domain-containing protein</fullName>
    </recommendedName>
</protein>
<feature type="transmembrane region" description="Helical" evidence="2">
    <location>
        <begin position="831"/>
        <end position="850"/>
    </location>
</feature>
<feature type="region of interest" description="Disordered" evidence="1">
    <location>
        <begin position="70"/>
        <end position="105"/>
    </location>
</feature>
<dbReference type="InterPro" id="IPR014600">
    <property type="entry name" value="UCP035905_mem"/>
</dbReference>
<feature type="transmembrane region" description="Helical" evidence="2">
    <location>
        <begin position="243"/>
        <end position="262"/>
    </location>
</feature>
<dbReference type="PANTHER" id="PTHR38434:SF1">
    <property type="entry name" value="BLL2549 PROTEIN"/>
    <property type="match status" value="1"/>
</dbReference>
<keyword evidence="2" id="KW-1133">Transmembrane helix</keyword>
<accession>A0A238K1C6</accession>
<feature type="transmembrane region" description="Helical" evidence="2">
    <location>
        <begin position="862"/>
        <end position="880"/>
    </location>
</feature>
<evidence type="ECO:0000256" key="1">
    <source>
        <dbReference type="SAM" id="MobiDB-lite"/>
    </source>
</evidence>
<feature type="transmembrane region" description="Helical" evidence="2">
    <location>
        <begin position="756"/>
        <end position="778"/>
    </location>
</feature>
<dbReference type="EMBL" id="FXYH01000002">
    <property type="protein sequence ID" value="SMX36573.1"/>
    <property type="molecule type" value="Genomic_DNA"/>
</dbReference>
<feature type="transmembrane region" description="Helical" evidence="2">
    <location>
        <begin position="6"/>
        <end position="25"/>
    </location>
</feature>
<feature type="transmembrane region" description="Helical" evidence="2">
    <location>
        <begin position="463"/>
        <end position="482"/>
    </location>
</feature>
<feature type="transmembrane region" description="Helical" evidence="2">
    <location>
        <begin position="722"/>
        <end position="744"/>
    </location>
</feature>
<keyword evidence="4" id="KW-1185">Reference proteome</keyword>
<gene>
    <name evidence="3" type="ORF">PEV8663_00853</name>
</gene>
<dbReference type="InterPro" id="IPR019286">
    <property type="entry name" value="DUF2339_TM"/>
</dbReference>
<feature type="transmembrane region" description="Helical" evidence="2">
    <location>
        <begin position="392"/>
        <end position="412"/>
    </location>
</feature>
<feature type="transmembrane region" description="Helical" evidence="2">
    <location>
        <begin position="315"/>
        <end position="335"/>
    </location>
</feature>
<dbReference type="OrthoDB" id="5422830at2"/>
<feature type="transmembrane region" description="Helical" evidence="2">
    <location>
        <begin position="268"/>
        <end position="283"/>
    </location>
</feature>
<feature type="transmembrane region" description="Helical" evidence="2">
    <location>
        <begin position="693"/>
        <end position="710"/>
    </location>
</feature>
<dbReference type="RefSeq" id="WP_097803370.1">
    <property type="nucleotide sequence ID" value="NZ_FXYH01000002.1"/>
</dbReference>
<feature type="transmembrane region" description="Helical" evidence="2">
    <location>
        <begin position="127"/>
        <end position="147"/>
    </location>
</feature>
<feature type="transmembrane region" description="Helical" evidence="2">
    <location>
        <begin position="290"/>
        <end position="309"/>
    </location>
</feature>
<feature type="transmembrane region" description="Helical" evidence="2">
    <location>
        <begin position="363"/>
        <end position="386"/>
    </location>
</feature>
<feature type="transmembrane region" description="Helical" evidence="2">
    <location>
        <begin position="790"/>
        <end position="811"/>
    </location>
</feature>
<feature type="compositionally biased region" description="Basic and acidic residues" evidence="1">
    <location>
        <begin position="90"/>
        <end position="101"/>
    </location>
</feature>
<feature type="transmembrane region" description="Helical" evidence="2">
    <location>
        <begin position="629"/>
        <end position="649"/>
    </location>
</feature>